<evidence type="ECO:0000313" key="9">
    <source>
        <dbReference type="EnsemblMetazoa" id="XP_016660876.1"/>
    </source>
</evidence>
<keyword evidence="6" id="KW-0009">Actin-binding</keyword>
<keyword evidence="3" id="KW-0880">Kelch repeat</keyword>
<evidence type="ECO:0000256" key="2">
    <source>
        <dbReference type="ARBA" id="ARBA00013699"/>
    </source>
</evidence>
<evidence type="ECO:0000256" key="7">
    <source>
        <dbReference type="ARBA" id="ARBA00043912"/>
    </source>
</evidence>
<dbReference type="InterPro" id="IPR015915">
    <property type="entry name" value="Kelch-typ_b-propeller"/>
</dbReference>
<dbReference type="SMART" id="SM00875">
    <property type="entry name" value="BACK"/>
    <property type="match status" value="1"/>
</dbReference>
<name>A0A8R2H7F9_ACYPI</name>
<dbReference type="Gene3D" id="1.25.40.420">
    <property type="match status" value="1"/>
</dbReference>
<evidence type="ECO:0000313" key="10">
    <source>
        <dbReference type="Proteomes" id="UP000007819"/>
    </source>
</evidence>
<organism evidence="9 10">
    <name type="scientific">Acyrthosiphon pisum</name>
    <name type="common">Pea aphid</name>
    <dbReference type="NCBI Taxonomy" id="7029"/>
    <lineage>
        <taxon>Eukaryota</taxon>
        <taxon>Metazoa</taxon>
        <taxon>Ecdysozoa</taxon>
        <taxon>Arthropoda</taxon>
        <taxon>Hexapoda</taxon>
        <taxon>Insecta</taxon>
        <taxon>Pterygota</taxon>
        <taxon>Neoptera</taxon>
        <taxon>Paraneoptera</taxon>
        <taxon>Hemiptera</taxon>
        <taxon>Sternorrhyncha</taxon>
        <taxon>Aphidomorpha</taxon>
        <taxon>Aphidoidea</taxon>
        <taxon>Aphididae</taxon>
        <taxon>Macrosiphini</taxon>
        <taxon>Acyrthosiphon</taxon>
    </lineage>
</organism>
<evidence type="ECO:0000259" key="8">
    <source>
        <dbReference type="PROSITE" id="PS50097"/>
    </source>
</evidence>
<dbReference type="SMART" id="SM00225">
    <property type="entry name" value="BTB"/>
    <property type="match status" value="1"/>
</dbReference>
<dbReference type="InterPro" id="IPR011333">
    <property type="entry name" value="SKP1/BTB/POZ_sf"/>
</dbReference>
<dbReference type="Pfam" id="PF00651">
    <property type="entry name" value="BTB"/>
    <property type="match status" value="1"/>
</dbReference>
<dbReference type="KEGG" id="api:100168284"/>
<evidence type="ECO:0000256" key="5">
    <source>
        <dbReference type="ARBA" id="ARBA00022786"/>
    </source>
</evidence>
<dbReference type="EnsemblMetazoa" id="XM_016805387.2">
    <property type="protein sequence ID" value="XP_016660876.1"/>
    <property type="gene ID" value="LOC100168284"/>
</dbReference>
<dbReference type="InterPro" id="IPR017096">
    <property type="entry name" value="BTB-kelch_protein"/>
</dbReference>
<evidence type="ECO:0000256" key="1">
    <source>
        <dbReference type="ARBA" id="ARBA00004906"/>
    </source>
</evidence>
<dbReference type="PANTHER" id="PTHR24412:SF466">
    <property type="entry name" value="RING CANAL KELCH PROTEIN"/>
    <property type="match status" value="1"/>
</dbReference>
<dbReference type="InterPro" id="IPR000210">
    <property type="entry name" value="BTB/POZ_dom"/>
</dbReference>
<comment type="pathway">
    <text evidence="1">Protein modification; protein ubiquitination.</text>
</comment>
<dbReference type="Proteomes" id="UP000007819">
    <property type="component" value="Chromosome X"/>
</dbReference>
<dbReference type="Pfam" id="PF07707">
    <property type="entry name" value="BACK"/>
    <property type="match status" value="1"/>
</dbReference>
<keyword evidence="5" id="KW-0833">Ubl conjugation pathway</keyword>
<keyword evidence="10" id="KW-1185">Reference proteome</keyword>
<dbReference type="OrthoDB" id="19132at2759"/>
<evidence type="ECO:0000256" key="6">
    <source>
        <dbReference type="ARBA" id="ARBA00023203"/>
    </source>
</evidence>
<dbReference type="SUPFAM" id="SSF117281">
    <property type="entry name" value="Kelch motif"/>
    <property type="match status" value="1"/>
</dbReference>
<protein>
    <recommendedName>
        <fullName evidence="2">Kelch-like protein diablo</fullName>
    </recommendedName>
</protein>
<dbReference type="GO" id="GO:0003779">
    <property type="term" value="F:actin binding"/>
    <property type="evidence" value="ECO:0007669"/>
    <property type="project" value="UniProtKB-KW"/>
</dbReference>
<proteinExistence type="predicted"/>
<dbReference type="AlphaFoldDB" id="A0A8R2H7F9"/>
<feature type="domain" description="BTB" evidence="8">
    <location>
        <begin position="67"/>
        <end position="134"/>
    </location>
</feature>
<reference evidence="10" key="1">
    <citation type="submission" date="2010-06" db="EMBL/GenBank/DDBJ databases">
        <authorList>
            <person name="Jiang H."/>
            <person name="Abraham K."/>
            <person name="Ali S."/>
            <person name="Alsbrooks S.L."/>
            <person name="Anim B.N."/>
            <person name="Anosike U.S."/>
            <person name="Attaway T."/>
            <person name="Bandaranaike D.P."/>
            <person name="Battles P.K."/>
            <person name="Bell S.N."/>
            <person name="Bell A.V."/>
            <person name="Beltran B."/>
            <person name="Bickham C."/>
            <person name="Bustamante Y."/>
            <person name="Caleb T."/>
            <person name="Canada A."/>
            <person name="Cardenas V."/>
            <person name="Carter K."/>
            <person name="Chacko J."/>
            <person name="Chandrabose M.N."/>
            <person name="Chavez D."/>
            <person name="Chavez A."/>
            <person name="Chen L."/>
            <person name="Chu H.-S."/>
            <person name="Claassen K.J."/>
            <person name="Cockrell R."/>
            <person name="Collins M."/>
            <person name="Cooper J.A."/>
            <person name="Cree A."/>
            <person name="Curry S.M."/>
            <person name="Da Y."/>
            <person name="Dao M.D."/>
            <person name="Das B."/>
            <person name="Davila M.-L."/>
            <person name="Davy-Carroll L."/>
            <person name="Denson S."/>
            <person name="Dinh H."/>
            <person name="Ebong V.E."/>
            <person name="Edwards J.R."/>
            <person name="Egan A."/>
            <person name="El-Daye J."/>
            <person name="Escobedo L."/>
            <person name="Fernandez S."/>
            <person name="Fernando P.R."/>
            <person name="Flagg N."/>
            <person name="Forbes L.D."/>
            <person name="Fowler R.G."/>
            <person name="Fu Q."/>
            <person name="Gabisi R.A."/>
            <person name="Ganer J."/>
            <person name="Garbino Pronczuk A."/>
            <person name="Garcia R.M."/>
            <person name="Garner T."/>
            <person name="Garrett T.E."/>
            <person name="Gonzalez D.A."/>
            <person name="Hamid H."/>
            <person name="Hawkins E.S."/>
            <person name="Hirani K."/>
            <person name="Hogues M.E."/>
            <person name="Hollins B."/>
            <person name="Hsiao C.-H."/>
            <person name="Jabil R."/>
            <person name="James M.L."/>
            <person name="Jhangiani S.N."/>
            <person name="Johnson B."/>
            <person name="Johnson Q."/>
            <person name="Joshi V."/>
            <person name="Kalu J.B."/>
            <person name="Kam C."/>
            <person name="Kashfia A."/>
            <person name="Keebler J."/>
            <person name="Kisamo H."/>
            <person name="Kovar C.L."/>
            <person name="Lago L.A."/>
            <person name="Lai C.-Y."/>
            <person name="Laidlaw J."/>
            <person name="Lara F."/>
            <person name="Le T.-K."/>
            <person name="Lee S.L."/>
            <person name="Legall F.H."/>
            <person name="Lemon S.J."/>
            <person name="Lewis L.R."/>
            <person name="Li B."/>
            <person name="Liu Y."/>
            <person name="Liu Y.-S."/>
            <person name="Lopez J."/>
            <person name="Lozado R.J."/>
            <person name="Lu J."/>
            <person name="Madu R.C."/>
            <person name="Maheshwari M."/>
            <person name="Maheshwari R."/>
            <person name="Malloy K."/>
            <person name="Martinez E."/>
            <person name="Mathew T."/>
            <person name="Mercado I.C."/>
            <person name="Mercado C."/>
            <person name="Meyer B."/>
            <person name="Montgomery K."/>
            <person name="Morgan M.B."/>
            <person name="Munidasa M."/>
            <person name="Nazareth L.V."/>
            <person name="Nelson J."/>
            <person name="Ng B.M."/>
            <person name="Nguyen N.B."/>
            <person name="Nguyen P.Q."/>
            <person name="Nguyen T."/>
            <person name="Obregon M."/>
            <person name="Okwuonu G.O."/>
            <person name="Onwere C.G."/>
            <person name="Orozco G."/>
            <person name="Parra A."/>
            <person name="Patel S."/>
            <person name="Patil S."/>
            <person name="Perez A."/>
            <person name="Perez Y."/>
            <person name="Pham C."/>
            <person name="Primus E.L."/>
            <person name="Pu L.-L."/>
            <person name="Puazo M."/>
            <person name="Qin X."/>
            <person name="Quiroz J.B."/>
            <person name="Reese J."/>
            <person name="Richards S."/>
            <person name="Rives C.M."/>
            <person name="Robberts R."/>
            <person name="Ruiz S.J."/>
            <person name="Ruiz M.J."/>
            <person name="Santibanez J."/>
            <person name="Schneider B.W."/>
            <person name="Sisson I."/>
            <person name="Smith M."/>
            <person name="Sodergren E."/>
            <person name="Song X.-Z."/>
            <person name="Song B.B."/>
            <person name="Summersgill H."/>
            <person name="Thelus R."/>
            <person name="Thornton R.D."/>
            <person name="Trejos Z.Y."/>
            <person name="Usmani K."/>
            <person name="Vattathil S."/>
            <person name="Villasana D."/>
            <person name="Walker D.L."/>
            <person name="Wang S."/>
            <person name="Wang K."/>
            <person name="White C.S."/>
            <person name="Williams A.C."/>
            <person name="Williamson J."/>
            <person name="Wilson K."/>
            <person name="Woghiren I.O."/>
            <person name="Woodworth J.R."/>
            <person name="Worley K.C."/>
            <person name="Wright R.A."/>
            <person name="Wu W."/>
            <person name="Young L."/>
            <person name="Zhang L."/>
            <person name="Zhang J."/>
            <person name="Zhu Y."/>
            <person name="Muzny D.M."/>
            <person name="Weinstock G."/>
            <person name="Gibbs R.A."/>
        </authorList>
    </citation>
    <scope>NUCLEOTIDE SEQUENCE [LARGE SCALE GENOMIC DNA]</scope>
    <source>
        <strain evidence="10">LSR1</strain>
    </source>
</reference>
<dbReference type="SUPFAM" id="SSF54695">
    <property type="entry name" value="POZ domain"/>
    <property type="match status" value="1"/>
</dbReference>
<dbReference type="Gene3D" id="3.30.710.10">
    <property type="entry name" value="Potassium Channel Kv1.1, Chain A"/>
    <property type="match status" value="1"/>
</dbReference>
<sequence>MCPVLSAKNDGVISVKEMDTIQASSWENNLKEVLKSNECEPAHLRNNSHSVRILEDLQSLRKNEVLCDARFEADDGKIVIGHKNVLIAASPYFRAMFSNFDESNKDIISIRELNSTTLQLLVDYIYTGEIMVTQENVQVLLPASNVLQLDFVNRACVEFLQKQLDVLNCIDIKKLADLHNCTELMSSSEAYIKQNFLEVIKGDEYLSLSCEDLGNLISCNDLAVPFEEKVFHCVIKWVKHDLDQRKNVLPQLMEHVRLPLLRPDILDNVVEEPLLNNCPKCRDYVFEAMRFHLKKSVQQFTMPKTISCKPRQFGGSQKVILMFNQSDTFPKCYTEWYDPVKNLRENAPGINDCRRSAGLGIIRNKFVFSVGGKSKSVFMLDVSLKSPSWVQMVNMLVSRDWLGVGVLGDFIYAVGGRDGYRNTVDSVEVFDVNIQKWKMVSSMSIERSSVGVGVLNNHLYAVGGIYGRGYSSKSVEYYDPTLDTWAPVAEMSVCRQGAGVGVLDGLMYAIGGFDGLEILKSVEVYRPSDGVWSSVADMEIRRLRPGIVALNGLLYVMGGEYDKSMKDTIEIYNPNTNTWTMERLSRNGVRIYGGVVVDRPPNCIN</sequence>
<dbReference type="PROSITE" id="PS50097">
    <property type="entry name" value="BTB"/>
    <property type="match status" value="1"/>
</dbReference>
<accession>A0A8R2H7F9</accession>
<dbReference type="PANTHER" id="PTHR24412">
    <property type="entry name" value="KELCH PROTEIN"/>
    <property type="match status" value="1"/>
</dbReference>
<dbReference type="RefSeq" id="XP_016660876.1">
    <property type="nucleotide sequence ID" value="XM_016805387.1"/>
</dbReference>
<evidence type="ECO:0000256" key="3">
    <source>
        <dbReference type="ARBA" id="ARBA00022441"/>
    </source>
</evidence>
<evidence type="ECO:0000256" key="4">
    <source>
        <dbReference type="ARBA" id="ARBA00022737"/>
    </source>
</evidence>
<dbReference type="InterPro" id="IPR011705">
    <property type="entry name" value="BACK"/>
</dbReference>
<dbReference type="PIRSF" id="PIRSF037037">
    <property type="entry name" value="Kelch-like_protein_gigaxonin"/>
    <property type="match status" value="1"/>
</dbReference>
<dbReference type="FunFam" id="1.25.40.420:FF:000001">
    <property type="entry name" value="Kelch-like family member 12"/>
    <property type="match status" value="1"/>
</dbReference>
<dbReference type="GeneID" id="100168284"/>
<dbReference type="Pfam" id="PF01344">
    <property type="entry name" value="Kelch_1"/>
    <property type="match status" value="4"/>
</dbReference>
<dbReference type="Gene3D" id="2.120.10.80">
    <property type="entry name" value="Kelch-type beta propeller"/>
    <property type="match status" value="1"/>
</dbReference>
<comment type="function">
    <text evidence="7">Probable substrate-specific adapter of an E3 ubiquitin-protein ligase complex which mediates the ubiquitination and subsequent proteasomal degradation of target proteins. May have a role in synapse differentiation and growth.</text>
</comment>
<dbReference type="SMART" id="SM00612">
    <property type="entry name" value="Kelch"/>
    <property type="match status" value="4"/>
</dbReference>
<dbReference type="InterPro" id="IPR006652">
    <property type="entry name" value="Kelch_1"/>
</dbReference>
<keyword evidence="4" id="KW-0677">Repeat</keyword>
<reference evidence="9" key="2">
    <citation type="submission" date="2022-06" db="UniProtKB">
        <authorList>
            <consortium name="EnsemblMetazoa"/>
        </authorList>
    </citation>
    <scope>IDENTIFICATION</scope>
</reference>